<feature type="region of interest" description="Disordered" evidence="1">
    <location>
        <begin position="1"/>
        <end position="84"/>
    </location>
</feature>
<feature type="compositionally biased region" description="Polar residues" evidence="1">
    <location>
        <begin position="66"/>
        <end position="84"/>
    </location>
</feature>
<evidence type="ECO:0000313" key="2">
    <source>
        <dbReference type="EMBL" id="CEK48040.1"/>
    </source>
</evidence>
<feature type="non-terminal residue" evidence="2">
    <location>
        <position position="1"/>
    </location>
</feature>
<dbReference type="AlphaFoldDB" id="A0A0B6XXP2"/>
<name>A0A0B6XXP2_9EUPU</name>
<reference evidence="2" key="1">
    <citation type="submission" date="2014-12" db="EMBL/GenBank/DDBJ databases">
        <title>Insight into the proteome of Arion vulgaris.</title>
        <authorList>
            <person name="Aradska J."/>
            <person name="Bulat T."/>
            <person name="Smidak R."/>
            <person name="Sarate P."/>
            <person name="Gangsoo J."/>
            <person name="Sialana F."/>
            <person name="Bilban M."/>
            <person name="Lubec G."/>
        </authorList>
    </citation>
    <scope>NUCLEOTIDE SEQUENCE</scope>
    <source>
        <tissue evidence="2">Skin</tissue>
    </source>
</reference>
<feature type="compositionally biased region" description="Polar residues" evidence="1">
    <location>
        <begin position="39"/>
        <end position="59"/>
    </location>
</feature>
<feature type="non-terminal residue" evidence="2">
    <location>
        <position position="84"/>
    </location>
</feature>
<evidence type="ECO:0000256" key="1">
    <source>
        <dbReference type="SAM" id="MobiDB-lite"/>
    </source>
</evidence>
<organism evidence="2">
    <name type="scientific">Arion vulgaris</name>
    <dbReference type="NCBI Taxonomy" id="1028688"/>
    <lineage>
        <taxon>Eukaryota</taxon>
        <taxon>Metazoa</taxon>
        <taxon>Spiralia</taxon>
        <taxon>Lophotrochozoa</taxon>
        <taxon>Mollusca</taxon>
        <taxon>Gastropoda</taxon>
        <taxon>Heterobranchia</taxon>
        <taxon>Euthyneura</taxon>
        <taxon>Panpulmonata</taxon>
        <taxon>Eupulmonata</taxon>
        <taxon>Stylommatophora</taxon>
        <taxon>Helicina</taxon>
        <taxon>Arionoidea</taxon>
        <taxon>Arionidae</taxon>
        <taxon>Arion</taxon>
    </lineage>
</organism>
<dbReference type="EMBL" id="HACG01001175">
    <property type="protein sequence ID" value="CEK48040.1"/>
    <property type="molecule type" value="Transcribed_RNA"/>
</dbReference>
<protein>
    <submittedName>
        <fullName evidence="2">Uncharacterized protein</fullName>
    </submittedName>
</protein>
<gene>
    <name evidence="2" type="primary">ORF2961</name>
</gene>
<accession>A0A0B6XXP2</accession>
<sequence length="84" mass="8892">SDTVPNVLITDHITKHSDSSDIPGTTSSEDAEPKLLNTCCDSTTTSTLPVNSRELNLSHTSEDQHTTQAATPEQPSASETNEPG</sequence>
<proteinExistence type="predicted"/>